<dbReference type="STRING" id="1165861.A0A0L0V4E4"/>
<keyword evidence="5" id="KW-1185">Reference proteome</keyword>
<reference evidence="5" key="1">
    <citation type="submission" date="2014-03" db="EMBL/GenBank/DDBJ databases">
        <title>The Genome Sequence of Puccinia striiformis f. sp. tritici PST-78.</title>
        <authorList>
            <consortium name="The Broad Institute Genome Sequencing Platform"/>
            <person name="Cuomo C."/>
            <person name="Hulbert S."/>
            <person name="Chen X."/>
            <person name="Walker B."/>
            <person name="Young S.K."/>
            <person name="Zeng Q."/>
            <person name="Gargeya S."/>
            <person name="Fitzgerald M."/>
            <person name="Haas B."/>
            <person name="Abouelleil A."/>
            <person name="Alvarado L."/>
            <person name="Arachchi H.M."/>
            <person name="Berlin A.M."/>
            <person name="Chapman S.B."/>
            <person name="Goldberg J."/>
            <person name="Griggs A."/>
            <person name="Gujja S."/>
            <person name="Hansen M."/>
            <person name="Howarth C."/>
            <person name="Imamovic A."/>
            <person name="Larimer J."/>
            <person name="McCowan C."/>
            <person name="Montmayeur A."/>
            <person name="Murphy C."/>
            <person name="Neiman D."/>
            <person name="Pearson M."/>
            <person name="Priest M."/>
            <person name="Roberts A."/>
            <person name="Saif S."/>
            <person name="Shea T."/>
            <person name="Sisk P."/>
            <person name="Sykes S."/>
            <person name="Wortman J."/>
            <person name="Nusbaum C."/>
            <person name="Birren B."/>
        </authorList>
    </citation>
    <scope>NUCLEOTIDE SEQUENCE [LARGE SCALE GENOMIC DNA]</scope>
    <source>
        <strain evidence="5">race PST-78</strain>
    </source>
</reference>
<keyword evidence="1" id="KW-0175">Coiled coil</keyword>
<accession>A0A0L0V4E4</accession>
<dbReference type="Pfam" id="PF14303">
    <property type="entry name" value="NAM-associated"/>
    <property type="match status" value="1"/>
</dbReference>
<sequence length="305" mass="34415">MSAPPGNTDVNQDPPPPTPGTTRRRGPNWLPAEEAQLAISWVNASEQPEFAANQTSETFYRKVKEDFNLHSRVHYRNWEQIRTRWGPLNTSTLKFAAIYNAIERVPPSGSGPDDWLKAAHLAYQSQNKGVAFNSVPAWQNVRHVSKWRQDGGPDRFSQTFENMSETIEDQSTTDGSVTASGITSSDSQGSLPRPIGQKAAKRRRIEGYKDDEILSAASEFSALARDRLAFIGEGNIIAKEANALAKEQLKIEEKKQVIEEQHRQSEVQINDLKMLRETVDDLEDEESKNVLRMIQKKIKNKWLST</sequence>
<name>A0A0L0V4E4_9BASI</name>
<feature type="coiled-coil region" evidence="1">
    <location>
        <begin position="241"/>
        <end position="285"/>
    </location>
</feature>
<evidence type="ECO:0000256" key="1">
    <source>
        <dbReference type="SAM" id="Coils"/>
    </source>
</evidence>
<proteinExistence type="predicted"/>
<dbReference type="AlphaFoldDB" id="A0A0L0V4E4"/>
<gene>
    <name evidence="4" type="ORF">PSTG_12506</name>
</gene>
<feature type="region of interest" description="Disordered" evidence="2">
    <location>
        <begin position="1"/>
        <end position="29"/>
    </location>
</feature>
<dbReference type="OrthoDB" id="2502666at2759"/>
<protein>
    <recommendedName>
        <fullName evidence="3">No apical meristem-associated C-terminal domain-containing protein</fullName>
    </recommendedName>
</protein>
<feature type="compositionally biased region" description="Polar residues" evidence="2">
    <location>
        <begin position="166"/>
        <end position="190"/>
    </location>
</feature>
<evidence type="ECO:0000313" key="4">
    <source>
        <dbReference type="EMBL" id="KNE94175.1"/>
    </source>
</evidence>
<dbReference type="Proteomes" id="UP000054564">
    <property type="component" value="Unassembled WGS sequence"/>
</dbReference>
<dbReference type="PANTHER" id="PTHR45023:SF4">
    <property type="entry name" value="GLYCINE-RICH PROTEIN-RELATED"/>
    <property type="match status" value="1"/>
</dbReference>
<evidence type="ECO:0000256" key="2">
    <source>
        <dbReference type="SAM" id="MobiDB-lite"/>
    </source>
</evidence>
<feature type="region of interest" description="Disordered" evidence="2">
    <location>
        <begin position="166"/>
        <end position="202"/>
    </location>
</feature>
<comment type="caution">
    <text evidence="4">The sequence shown here is derived from an EMBL/GenBank/DDBJ whole genome shotgun (WGS) entry which is preliminary data.</text>
</comment>
<dbReference type="EMBL" id="AJIL01000122">
    <property type="protein sequence ID" value="KNE94175.1"/>
    <property type="molecule type" value="Genomic_DNA"/>
</dbReference>
<dbReference type="PANTHER" id="PTHR45023">
    <property type="match status" value="1"/>
</dbReference>
<dbReference type="InterPro" id="IPR029466">
    <property type="entry name" value="NAM-associated_C"/>
</dbReference>
<evidence type="ECO:0000259" key="3">
    <source>
        <dbReference type="Pfam" id="PF14303"/>
    </source>
</evidence>
<feature type="domain" description="No apical meristem-associated C-terminal" evidence="3">
    <location>
        <begin position="132"/>
        <end position="298"/>
    </location>
</feature>
<evidence type="ECO:0000313" key="5">
    <source>
        <dbReference type="Proteomes" id="UP000054564"/>
    </source>
</evidence>
<organism evidence="4 5">
    <name type="scientific">Puccinia striiformis f. sp. tritici PST-78</name>
    <dbReference type="NCBI Taxonomy" id="1165861"/>
    <lineage>
        <taxon>Eukaryota</taxon>
        <taxon>Fungi</taxon>
        <taxon>Dikarya</taxon>
        <taxon>Basidiomycota</taxon>
        <taxon>Pucciniomycotina</taxon>
        <taxon>Pucciniomycetes</taxon>
        <taxon>Pucciniales</taxon>
        <taxon>Pucciniaceae</taxon>
        <taxon>Puccinia</taxon>
    </lineage>
</organism>